<keyword evidence="10" id="KW-0175">Coiled coil</keyword>
<dbReference type="PRINTS" id="PR00625">
    <property type="entry name" value="JDOMAIN"/>
</dbReference>
<dbReference type="CDD" id="cd10747">
    <property type="entry name" value="DnaJ_C"/>
    <property type="match status" value="1"/>
</dbReference>
<evidence type="ECO:0000256" key="11">
    <source>
        <dbReference type="SAM" id="MobiDB-lite"/>
    </source>
</evidence>
<dbReference type="InterPro" id="IPR008971">
    <property type="entry name" value="HSP40/DnaJ_pept-bd"/>
</dbReference>
<dbReference type="InterPro" id="IPR001623">
    <property type="entry name" value="DnaJ_domain"/>
</dbReference>
<dbReference type="SUPFAM" id="SSF46565">
    <property type="entry name" value="Chaperone J-domain"/>
    <property type="match status" value="1"/>
</dbReference>
<keyword evidence="4 9" id="KW-0863">Zinc-finger</keyword>
<dbReference type="SUPFAM" id="SSF49493">
    <property type="entry name" value="HSP40/DnaJ peptide-binding domain"/>
    <property type="match status" value="2"/>
</dbReference>
<dbReference type="Gene3D" id="1.10.287.110">
    <property type="entry name" value="DnaJ domain"/>
    <property type="match status" value="1"/>
</dbReference>
<feature type="coiled-coil region" evidence="10">
    <location>
        <begin position="175"/>
        <end position="202"/>
    </location>
</feature>
<dbReference type="Gene3D" id="2.60.260.20">
    <property type="entry name" value="Urease metallochaperone UreE, N-terminal domain"/>
    <property type="match status" value="2"/>
</dbReference>
<dbReference type="Pfam" id="PF01363">
    <property type="entry name" value="FYVE"/>
    <property type="match status" value="1"/>
</dbReference>
<evidence type="ECO:0000256" key="9">
    <source>
        <dbReference type="PROSITE-ProRule" id="PRU00091"/>
    </source>
</evidence>
<feature type="transmembrane region" description="Helical" evidence="12">
    <location>
        <begin position="293"/>
        <end position="312"/>
    </location>
</feature>
<feature type="region of interest" description="Disordered" evidence="11">
    <location>
        <begin position="380"/>
        <end position="400"/>
    </location>
</feature>
<evidence type="ECO:0000256" key="6">
    <source>
        <dbReference type="ARBA" id="ARBA00022989"/>
    </source>
</evidence>
<feature type="domain" description="FYVE-type" evidence="14">
    <location>
        <begin position="766"/>
        <end position="826"/>
    </location>
</feature>
<dbReference type="GO" id="GO:0008270">
    <property type="term" value="F:zinc ion binding"/>
    <property type="evidence" value="ECO:0007669"/>
    <property type="project" value="UniProtKB-KW"/>
</dbReference>
<dbReference type="PROSITE" id="PS50178">
    <property type="entry name" value="ZF_FYVE"/>
    <property type="match status" value="1"/>
</dbReference>
<keyword evidence="5" id="KW-0862">Zinc</keyword>
<dbReference type="GO" id="GO:0005829">
    <property type="term" value="C:cytosol"/>
    <property type="evidence" value="ECO:0007669"/>
    <property type="project" value="TreeGrafter"/>
</dbReference>
<feature type="transmembrane region" description="Helical" evidence="12">
    <location>
        <begin position="73"/>
        <end position="92"/>
    </location>
</feature>
<feature type="transmembrane region" description="Helical" evidence="12">
    <location>
        <begin position="48"/>
        <end position="67"/>
    </location>
</feature>
<feature type="transmembrane region" description="Helical" evidence="12">
    <location>
        <begin position="141"/>
        <end position="159"/>
    </location>
</feature>
<accession>A0A1V9Z588</accession>
<evidence type="ECO:0000259" key="14">
    <source>
        <dbReference type="PROSITE" id="PS50178"/>
    </source>
</evidence>
<dbReference type="GO" id="GO:0051087">
    <property type="term" value="F:protein-folding chaperone binding"/>
    <property type="evidence" value="ECO:0007669"/>
    <property type="project" value="TreeGrafter"/>
</dbReference>
<dbReference type="Gene3D" id="3.30.40.10">
    <property type="entry name" value="Zinc/RING finger domain, C3HC4 (zinc finger)"/>
    <property type="match status" value="1"/>
</dbReference>
<feature type="domain" description="J" evidence="13">
    <location>
        <begin position="433"/>
        <end position="499"/>
    </location>
</feature>
<protein>
    <recommendedName>
        <fullName evidence="17">J domain-containing protein</fullName>
    </recommendedName>
</protein>
<dbReference type="Pfam" id="PF00226">
    <property type="entry name" value="DnaJ"/>
    <property type="match status" value="1"/>
</dbReference>
<dbReference type="InterPro" id="IPR011011">
    <property type="entry name" value="Znf_FYVE_PHD"/>
</dbReference>
<keyword evidence="2 12" id="KW-0812">Transmembrane</keyword>
<dbReference type="InterPro" id="IPR029016">
    <property type="entry name" value="GAF-like_dom_sf"/>
</dbReference>
<dbReference type="InterPro" id="IPR037185">
    <property type="entry name" value="EmrE-like"/>
</dbReference>
<evidence type="ECO:0000259" key="13">
    <source>
        <dbReference type="PROSITE" id="PS50076"/>
    </source>
</evidence>
<keyword evidence="16" id="KW-1185">Reference proteome</keyword>
<dbReference type="GO" id="GO:0006457">
    <property type="term" value="P:protein folding"/>
    <property type="evidence" value="ECO:0007669"/>
    <property type="project" value="InterPro"/>
</dbReference>
<proteinExistence type="predicted"/>
<dbReference type="FunFam" id="1.10.287.110:FF:000106">
    <property type="entry name" value="Putative heat shock protein-like protein"/>
    <property type="match status" value="1"/>
</dbReference>
<dbReference type="GO" id="GO:0051082">
    <property type="term" value="F:unfolded protein binding"/>
    <property type="evidence" value="ECO:0007669"/>
    <property type="project" value="InterPro"/>
</dbReference>
<dbReference type="SUPFAM" id="SSF57903">
    <property type="entry name" value="FYVE/PHD zinc finger"/>
    <property type="match status" value="1"/>
</dbReference>
<feature type="transmembrane region" description="Helical" evidence="12">
    <location>
        <begin position="104"/>
        <end position="121"/>
    </location>
</feature>
<dbReference type="PROSITE" id="PS50076">
    <property type="entry name" value="DNAJ_2"/>
    <property type="match status" value="1"/>
</dbReference>
<evidence type="ECO:0000256" key="3">
    <source>
        <dbReference type="ARBA" id="ARBA00022723"/>
    </source>
</evidence>
<dbReference type="InterPro" id="IPR008521">
    <property type="entry name" value="Mg_trans_NIPA"/>
</dbReference>
<evidence type="ECO:0000256" key="4">
    <source>
        <dbReference type="ARBA" id="ARBA00022771"/>
    </source>
</evidence>
<feature type="transmembrane region" description="Helical" evidence="12">
    <location>
        <begin position="324"/>
        <end position="344"/>
    </location>
</feature>
<evidence type="ECO:0000313" key="16">
    <source>
        <dbReference type="Proteomes" id="UP000243217"/>
    </source>
</evidence>
<comment type="subcellular location">
    <subcellularLocation>
        <location evidence="1">Membrane</location>
        <topology evidence="1">Multi-pass membrane protein</topology>
    </subcellularLocation>
</comment>
<dbReference type="SMART" id="SM00064">
    <property type="entry name" value="FYVE"/>
    <property type="match status" value="1"/>
</dbReference>
<evidence type="ECO:0000256" key="10">
    <source>
        <dbReference type="SAM" id="Coils"/>
    </source>
</evidence>
<dbReference type="SUPFAM" id="SSF55781">
    <property type="entry name" value="GAF domain-like"/>
    <property type="match status" value="1"/>
</dbReference>
<feature type="transmembrane region" description="Helical" evidence="12">
    <location>
        <begin position="6"/>
        <end position="27"/>
    </location>
</feature>
<organism evidence="15 16">
    <name type="scientific">Thraustotheca clavata</name>
    <dbReference type="NCBI Taxonomy" id="74557"/>
    <lineage>
        <taxon>Eukaryota</taxon>
        <taxon>Sar</taxon>
        <taxon>Stramenopiles</taxon>
        <taxon>Oomycota</taxon>
        <taxon>Saprolegniomycetes</taxon>
        <taxon>Saprolegniales</taxon>
        <taxon>Achlyaceae</taxon>
        <taxon>Thraustotheca</taxon>
    </lineage>
</organism>
<dbReference type="InterPro" id="IPR013083">
    <property type="entry name" value="Znf_RING/FYVE/PHD"/>
</dbReference>
<dbReference type="CDD" id="cd06257">
    <property type="entry name" value="DnaJ"/>
    <property type="match status" value="1"/>
</dbReference>
<dbReference type="OrthoDB" id="303614at2759"/>
<dbReference type="SUPFAM" id="SSF103481">
    <property type="entry name" value="Multidrug resistance efflux transporter EmrE"/>
    <property type="match status" value="1"/>
</dbReference>
<evidence type="ECO:0000256" key="12">
    <source>
        <dbReference type="SAM" id="Phobius"/>
    </source>
</evidence>
<keyword evidence="3" id="KW-0479">Metal-binding</keyword>
<dbReference type="GO" id="GO:0016020">
    <property type="term" value="C:membrane"/>
    <property type="evidence" value="ECO:0007669"/>
    <property type="project" value="UniProtKB-SubCell"/>
</dbReference>
<dbReference type="AlphaFoldDB" id="A0A1V9Z588"/>
<dbReference type="EMBL" id="JNBS01002272">
    <property type="protein sequence ID" value="OQR93183.1"/>
    <property type="molecule type" value="Genomic_DNA"/>
</dbReference>
<dbReference type="InterPro" id="IPR036869">
    <property type="entry name" value="J_dom_sf"/>
</dbReference>
<dbReference type="Pfam" id="PF01556">
    <property type="entry name" value="DnaJ_C"/>
    <property type="match status" value="1"/>
</dbReference>
<evidence type="ECO:0000313" key="15">
    <source>
        <dbReference type="EMBL" id="OQR93183.1"/>
    </source>
</evidence>
<dbReference type="InterPro" id="IPR017455">
    <property type="entry name" value="Znf_FYVE-rel"/>
</dbReference>
<evidence type="ECO:0000256" key="2">
    <source>
        <dbReference type="ARBA" id="ARBA00022692"/>
    </source>
</evidence>
<dbReference type="PANTHER" id="PTHR24078">
    <property type="entry name" value="DNAJ HOMOLOG SUBFAMILY C MEMBER"/>
    <property type="match status" value="1"/>
</dbReference>
<dbReference type="GO" id="GO:0015095">
    <property type="term" value="F:magnesium ion transmembrane transporter activity"/>
    <property type="evidence" value="ECO:0007669"/>
    <property type="project" value="InterPro"/>
</dbReference>
<evidence type="ECO:0000256" key="5">
    <source>
        <dbReference type="ARBA" id="ARBA00022833"/>
    </source>
</evidence>
<dbReference type="STRING" id="74557.A0A1V9Z588"/>
<dbReference type="Proteomes" id="UP000243217">
    <property type="component" value="Unassembled WGS sequence"/>
</dbReference>
<dbReference type="PROSITE" id="PS00636">
    <property type="entry name" value="DNAJ_1"/>
    <property type="match status" value="1"/>
</dbReference>
<evidence type="ECO:0000256" key="8">
    <source>
        <dbReference type="ARBA" id="ARBA00023186"/>
    </source>
</evidence>
<evidence type="ECO:0000256" key="7">
    <source>
        <dbReference type="ARBA" id="ARBA00023136"/>
    </source>
</evidence>
<evidence type="ECO:0000256" key="1">
    <source>
        <dbReference type="ARBA" id="ARBA00004141"/>
    </source>
</evidence>
<dbReference type="PANTHER" id="PTHR24078:SF553">
    <property type="entry name" value="DNAJ HOMOLOG SUBFAMILY B MEMBER 5"/>
    <property type="match status" value="1"/>
</dbReference>
<feature type="transmembrane region" description="Helical" evidence="12">
    <location>
        <begin position="356"/>
        <end position="373"/>
    </location>
</feature>
<evidence type="ECO:0008006" key="17">
    <source>
        <dbReference type="Google" id="ProtNLM"/>
    </source>
</evidence>
<dbReference type="InterPro" id="IPR000306">
    <property type="entry name" value="Znf_FYVE"/>
</dbReference>
<dbReference type="InterPro" id="IPR002939">
    <property type="entry name" value="DnaJ_C"/>
</dbReference>
<name>A0A1V9Z588_9STRA</name>
<gene>
    <name evidence="15" type="ORF">THRCLA_08506</name>
</gene>
<keyword evidence="8" id="KW-0143">Chaperone</keyword>
<dbReference type="InterPro" id="IPR051339">
    <property type="entry name" value="DnaJ_subfamily_B"/>
</dbReference>
<keyword evidence="6 12" id="KW-1133">Transmembrane helix</keyword>
<keyword evidence="7 12" id="KW-0472">Membrane</keyword>
<dbReference type="InterPro" id="IPR018253">
    <property type="entry name" value="DnaJ_domain_CS"/>
</dbReference>
<dbReference type="SMART" id="SM00271">
    <property type="entry name" value="DnaJ"/>
    <property type="match status" value="1"/>
</dbReference>
<dbReference type="Pfam" id="PF05653">
    <property type="entry name" value="Mg_trans_NIPA"/>
    <property type="match status" value="2"/>
</dbReference>
<sequence>MAGDFVGAILAVVASVVSNLGVNVQKYSHASEQRKPQEEQRAYIHRPVWWIGLLMVIAGSVGDFVAFVFATQALVAALGGGSTLIANVVIAHYMNKETLYKTDVIGVIWVIIGVVLVAVISDEDKTYPLEELEKLFAREEFVVYISCVVISVVFMLAKIKGSLAHTLKNQMRWSYARQKQILKENEMRFQNLERRMEALEEKLLADYECQQTNDLDETLRLQLRQQQRERIQGDGSLYSVYDTISGSNADPRVPFYYAICSGIVGAISVLLAKCSAIMISLTFQGHNQFKYPLTYVFIGGMIMCILVQTHLLNMATSLGDTMTVFPVFQAFWISFSVIGGIVFYGTARTFTIEKWILYPIALSSISIGIYYLIQHPSKPRANETNSAKDNQKKRQFQLKEVPPQEDLSPLLATSEGYVRLDQYLLLKITFSMDYYELLGVSRGASDQEIKKAYRKLAMKWHPDKNKSNRDEAQSKFHEISEAYDVLSDPEKRALFDQYGYDGLRNGVPNADGEMRDGYSFNDRQADDIFNKFFGTNNPFSDFGFGDTLPFSSALKKKSPEKNPPIYRDVECTLEELYHGNMTKKISLLRPRFQGVDLKDESKVFLIKIQRGWSNGTKITFANEGTESKELSTGDVIFCIKETSHPLFTRNKNDVIYMAKIKLADALADCCVQVPTLEGHKLAISCNEVISPKSEKKIKGEGMPIAEGVTDWVHCFRKCRDRHVRSTEMDLNATFTFPFDLMPIRPPPVMEMLEVDQLMPSEDWVNDYERSLCPVCTRNFNTFRRKHHCRMCGEVVCGNCTLHKNVFIASVGTMNVRVCLSCIVTLSSNNNARTNNPPPPPPPAIIARTVSATSEESKRRWMANQLQSPTSKSSDTEYEFSNSTFDYELDFNWENPWPRPPMPKDESSRLEVLDSVKILDTPPQIVFDRICAMAAERMRCPMAAVSFIDGSRQWFKASVGLAQKCIPRHVAFCAHALLSKDPLVTLDTLVDPRFRSNPLVTGAASVRFYASAPICEHRSGQILGTVFVLDVQPRTSCDASVLEKLANVVMENLLNAEPIPALRASTVSTDNTRSTRSSNESFDARSVYEGKAMIPAELNPPSALVGIPMDQLAPPPGGSTTESRLENLLMNLLSQTTQTQHQLATQQISMSHTLHDHASRIDVLATELAKMNVRMDVQEDQTRSLHQSFRLH</sequence>
<reference evidence="15 16" key="1">
    <citation type="journal article" date="2014" name="Genome Biol. Evol.">
        <title>The secreted proteins of Achlya hypogyna and Thraustotheca clavata identify the ancestral oomycete secretome and reveal gene acquisitions by horizontal gene transfer.</title>
        <authorList>
            <person name="Misner I."/>
            <person name="Blouin N."/>
            <person name="Leonard G."/>
            <person name="Richards T.A."/>
            <person name="Lane C.E."/>
        </authorList>
    </citation>
    <scope>NUCLEOTIDE SEQUENCE [LARGE SCALE GENOMIC DNA]</scope>
    <source>
        <strain evidence="15 16">ATCC 34112</strain>
    </source>
</reference>
<dbReference type="Gene3D" id="3.30.450.40">
    <property type="match status" value="1"/>
</dbReference>
<comment type="caution">
    <text evidence="15">The sequence shown here is derived from an EMBL/GenBank/DDBJ whole genome shotgun (WGS) entry which is preliminary data.</text>
</comment>